<sequence length="60" mass="6542">MNGVVHLRLSGELADITAVLANLVGSHAFRLDVNPRTYLNRGGGVRVYADISIPEQEIPR</sequence>
<evidence type="ECO:0000313" key="2">
    <source>
        <dbReference type="Proteomes" id="UP000317039"/>
    </source>
</evidence>
<reference evidence="1 2" key="1">
    <citation type="submission" date="2019-07" db="EMBL/GenBank/DDBJ databases">
        <title>Complete Genome Sequence and Methylome Analysis of Nocardia otitidis-caviarum NEB252.</title>
        <authorList>
            <person name="Fomenkov A."/>
            <person name="Anton B.P."/>
            <person name="Vincze T."/>
            <person name="Roberts R.J."/>
        </authorList>
    </citation>
    <scope>NUCLEOTIDE SEQUENCE [LARGE SCALE GENOMIC DNA]</scope>
    <source>
        <strain evidence="1 2">NEB252</strain>
    </source>
</reference>
<dbReference type="RefSeq" id="WP_143980378.1">
    <property type="nucleotide sequence ID" value="NZ_CP041695.1"/>
</dbReference>
<proteinExistence type="predicted"/>
<protein>
    <submittedName>
        <fullName evidence="1">Uncharacterized protein</fullName>
    </submittedName>
</protein>
<dbReference type="Proteomes" id="UP000317039">
    <property type="component" value="Chromosome"/>
</dbReference>
<dbReference type="AlphaFoldDB" id="A0A516NJ06"/>
<dbReference type="EMBL" id="CP041695">
    <property type="protein sequence ID" value="QDP78872.1"/>
    <property type="molecule type" value="Genomic_DNA"/>
</dbReference>
<dbReference type="KEGG" id="nod:FOH10_09110"/>
<accession>A0A516NJ06</accession>
<organism evidence="1 2">
    <name type="scientific">Nocardia otitidiscaviarum</name>
    <dbReference type="NCBI Taxonomy" id="1823"/>
    <lineage>
        <taxon>Bacteria</taxon>
        <taxon>Bacillati</taxon>
        <taxon>Actinomycetota</taxon>
        <taxon>Actinomycetes</taxon>
        <taxon>Mycobacteriales</taxon>
        <taxon>Nocardiaceae</taxon>
        <taxon>Nocardia</taxon>
    </lineage>
</organism>
<name>A0A516NJ06_9NOCA</name>
<gene>
    <name evidence="1" type="ORF">FOH10_09110</name>
</gene>
<evidence type="ECO:0000313" key="1">
    <source>
        <dbReference type="EMBL" id="QDP78872.1"/>
    </source>
</evidence>
<dbReference type="GeneID" id="80332554"/>